<name>A0A179BUQ4_RHILE</name>
<reference evidence="1" key="1">
    <citation type="submission" date="2016-04" db="EMBL/GenBank/DDBJ databases">
        <title>Fast-growing isolate from the root nodules of Vavilovia formosa.</title>
        <authorList>
            <person name="Kimeklis A."/>
            <person name="Safronova V."/>
            <person name="Belimov A."/>
            <person name="Andronov E."/>
        </authorList>
    </citation>
    <scope>NUCLEOTIDE SEQUENCE [LARGE SCALE GENOMIC DNA]</scope>
    <source>
        <strain evidence="1">Vaf-46</strain>
    </source>
</reference>
<dbReference type="EMBL" id="LWBS01000121">
    <property type="protein sequence ID" value="OAP95105.1"/>
    <property type="molecule type" value="Genomic_DNA"/>
</dbReference>
<accession>A0A179BUQ4</accession>
<evidence type="ECO:0000313" key="1">
    <source>
        <dbReference type="EMBL" id="OAP95105.1"/>
    </source>
</evidence>
<comment type="caution">
    <text evidence="1">The sequence shown here is derived from an EMBL/GenBank/DDBJ whole genome shotgun (WGS) entry which is preliminary data.</text>
</comment>
<organism evidence="1">
    <name type="scientific">Rhizobium leguminosarum</name>
    <dbReference type="NCBI Taxonomy" id="384"/>
    <lineage>
        <taxon>Bacteria</taxon>
        <taxon>Pseudomonadati</taxon>
        <taxon>Pseudomonadota</taxon>
        <taxon>Alphaproteobacteria</taxon>
        <taxon>Hyphomicrobiales</taxon>
        <taxon>Rhizobiaceae</taxon>
        <taxon>Rhizobium/Agrobacterium group</taxon>
        <taxon>Rhizobium</taxon>
    </lineage>
</organism>
<dbReference type="AlphaFoldDB" id="A0A179BUQ4"/>
<proteinExistence type="predicted"/>
<protein>
    <submittedName>
        <fullName evidence="1">Uncharacterized protein</fullName>
    </submittedName>
</protein>
<sequence>MATVIKPFAYAADGFTVESLVPGDERDFGVATDGLVDEGFIEADAAKADADAPVVHTSKRGK</sequence>
<gene>
    <name evidence="1" type="ORF">A4U53_17940</name>
</gene>